<dbReference type="AlphaFoldDB" id="D8PJJ2"/>
<dbReference type="HOGENOM" id="CLU_2697778_0_0_0"/>
<reference evidence="1 2" key="1">
    <citation type="journal article" date="2010" name="Proc. Natl. Acad. Sci. U.S.A.">
        <title>A Nitrospira metagenome illuminates the physiology and evolution of globally important nitrite-oxidizing bacteria.</title>
        <authorList>
            <person name="Lucker S."/>
            <person name="Wagner M."/>
            <person name="Maixner F."/>
            <person name="Pelletier E."/>
            <person name="Koch H."/>
            <person name="Vacherie B."/>
            <person name="Rattei T."/>
            <person name="Sinninghe Damste J."/>
            <person name="Spieck E."/>
            <person name="Le Paslier D."/>
            <person name="Daims H."/>
        </authorList>
    </citation>
    <scope>NUCLEOTIDE SEQUENCE [LARGE SCALE GENOMIC DNA]</scope>
</reference>
<gene>
    <name evidence="1" type="ORF">NIDE3894</name>
</gene>
<dbReference type="KEGG" id="nde:NIDE3894"/>
<sequence length="73" mass="8207">MWGILRQPGSGGGVILSMAVPIRRRVFRQIGYSHRVSLISLGCPFLSDWHEDRILIIVCGVSRVCGSSLQRRR</sequence>
<keyword evidence="2" id="KW-1185">Reference proteome</keyword>
<dbReference type="EMBL" id="FP929003">
    <property type="protein sequence ID" value="CBK43566.1"/>
    <property type="molecule type" value="Genomic_DNA"/>
</dbReference>
<proteinExistence type="predicted"/>
<evidence type="ECO:0000313" key="1">
    <source>
        <dbReference type="EMBL" id="CBK43566.1"/>
    </source>
</evidence>
<dbReference type="Proteomes" id="UP000001660">
    <property type="component" value="Chromosome"/>
</dbReference>
<dbReference type="STRING" id="330214.NIDE3894"/>
<organism evidence="1 2">
    <name type="scientific">Nitrospira defluvii</name>
    <dbReference type="NCBI Taxonomy" id="330214"/>
    <lineage>
        <taxon>Bacteria</taxon>
        <taxon>Pseudomonadati</taxon>
        <taxon>Nitrospirota</taxon>
        <taxon>Nitrospiria</taxon>
        <taxon>Nitrospirales</taxon>
        <taxon>Nitrospiraceae</taxon>
        <taxon>Nitrospira</taxon>
    </lineage>
</organism>
<name>D8PJJ2_9BACT</name>
<accession>D8PJJ2</accession>
<protein>
    <submittedName>
        <fullName evidence="1">Uncharacterized protein</fullName>
    </submittedName>
</protein>
<evidence type="ECO:0000313" key="2">
    <source>
        <dbReference type="Proteomes" id="UP000001660"/>
    </source>
</evidence>